<dbReference type="PANTHER" id="PTHR47791:SF4">
    <property type="entry name" value="(PUTATIVE SECRETED PROTEIN)-RELATED"/>
    <property type="match status" value="1"/>
</dbReference>
<dbReference type="AlphaFoldDB" id="A0A5B9FSC7"/>
<keyword evidence="2" id="KW-1185">Reference proteome</keyword>
<dbReference type="InterPro" id="IPR005198">
    <property type="entry name" value="Glyco_hydro_76"/>
</dbReference>
<dbReference type="InterPro" id="IPR053169">
    <property type="entry name" value="MUG_Protein"/>
</dbReference>
<dbReference type="Gene3D" id="1.50.10.20">
    <property type="match status" value="1"/>
</dbReference>
<proteinExistence type="predicted"/>
<evidence type="ECO:0000313" key="1">
    <source>
        <dbReference type="EMBL" id="QEE49824.1"/>
    </source>
</evidence>
<organism evidence="1 2">
    <name type="scientific">Flavobacterium alkalisoli</name>
    <dbReference type="NCBI Taxonomy" id="2602769"/>
    <lineage>
        <taxon>Bacteria</taxon>
        <taxon>Pseudomonadati</taxon>
        <taxon>Bacteroidota</taxon>
        <taxon>Flavobacteriia</taxon>
        <taxon>Flavobacteriales</taxon>
        <taxon>Flavobacteriaceae</taxon>
        <taxon>Flavobacterium</taxon>
    </lineage>
</organism>
<dbReference type="OrthoDB" id="2505409at2"/>
<gene>
    <name evidence="1" type="ORF">FUA48_09570</name>
</gene>
<evidence type="ECO:0000313" key="2">
    <source>
        <dbReference type="Proteomes" id="UP000321222"/>
    </source>
</evidence>
<dbReference type="GO" id="GO:0005975">
    <property type="term" value="P:carbohydrate metabolic process"/>
    <property type="evidence" value="ECO:0007669"/>
    <property type="project" value="InterPro"/>
</dbReference>
<accession>A0A5B9FSC7</accession>
<dbReference type="SUPFAM" id="SSF48208">
    <property type="entry name" value="Six-hairpin glycosidases"/>
    <property type="match status" value="1"/>
</dbReference>
<keyword evidence="1" id="KW-0808">Transferase</keyword>
<name>A0A5B9FSC7_9FLAO</name>
<sequence>MKYLYITCFMFFVSLHISCQENEDTGLTNGGNTEPEETITYSEKAKQTFDLIQQYYKINSTGYYRENFPVQPGDRECSYLWSLDGLLSGVNQLVALGFDDPELNHSYVALEGYYDTQRTPSAYAAFPVQYSQDDRFYDDNAIIAIDLIENYEITNNVAYLNRAKEIAQFSLTGEDNSTGGGLYWSEQNRNNPESELCMKAVSSTAFSVTYLLRLYEHTDEEQYLQFAMRLYNWLNEYIQDPVDNLFWNDIRVSNNFVNTTKWTYNSGAMITNNVLLYEITGEEVYLDRARTIAASTYSHFTRTVNSQLFFPAHDSWFNVCLFRGYLDLLQYDQTAQTYVNVFIQNADYAWNNARNEYDLFYEDWAGQNPGRDKWLLQQAGLVEMYGRIAILKGEQQ</sequence>
<dbReference type="InterPro" id="IPR008928">
    <property type="entry name" value="6-hairpin_glycosidase_sf"/>
</dbReference>
<protein>
    <submittedName>
        <fullName evidence="1">Glycosyltransferase</fullName>
    </submittedName>
</protein>
<dbReference type="EMBL" id="CP042831">
    <property type="protein sequence ID" value="QEE49824.1"/>
    <property type="molecule type" value="Genomic_DNA"/>
</dbReference>
<dbReference type="PANTHER" id="PTHR47791">
    <property type="entry name" value="MEIOTICALLY UP-REGULATED GENE 191 PROTEIN"/>
    <property type="match status" value="1"/>
</dbReference>
<dbReference type="RefSeq" id="WP_147583325.1">
    <property type="nucleotide sequence ID" value="NZ_CP042831.1"/>
</dbReference>
<reference evidence="1 2" key="1">
    <citation type="submission" date="2019-08" db="EMBL/GenBank/DDBJ databases">
        <title>Flavobacterium alkalisoli sp. nov., isolated from rhizosphere soil of Suaeda salsa.</title>
        <authorList>
            <person name="Sun J.-Q."/>
            <person name="Xu L."/>
        </authorList>
    </citation>
    <scope>NUCLEOTIDE SEQUENCE [LARGE SCALE GENOMIC DNA]</scope>
    <source>
        <strain evidence="1 2">XS-5</strain>
    </source>
</reference>
<dbReference type="InterPro" id="IPR014512">
    <property type="entry name" value="O_gly_hydro"/>
</dbReference>
<dbReference type="Proteomes" id="UP000321222">
    <property type="component" value="Chromosome"/>
</dbReference>
<dbReference type="Pfam" id="PF03663">
    <property type="entry name" value="Glyco_hydro_76"/>
    <property type="match status" value="1"/>
</dbReference>
<dbReference type="KEGG" id="fak:FUA48_09570"/>
<dbReference type="PIRSF" id="PIRSF021505">
    <property type="entry name" value="O_gly_hdrol"/>
    <property type="match status" value="1"/>
</dbReference>
<dbReference type="GO" id="GO:0016740">
    <property type="term" value="F:transferase activity"/>
    <property type="evidence" value="ECO:0007669"/>
    <property type="project" value="UniProtKB-KW"/>
</dbReference>